<gene>
    <name evidence="2" type="ORF">E4A48_15165</name>
</gene>
<name>A0A514EFP4_9XANT</name>
<reference evidence="2 3" key="1">
    <citation type="submission" date="2019-03" db="EMBL/GenBank/DDBJ databases">
        <title>Tal1 in Xanthomonas translucens pv. cerealis Contributes to Virulence in Bacterial Leaf Streak of Wheat.</title>
        <authorList>
            <person name="Shah S.M.A."/>
            <person name="Haq F."/>
            <person name="Ma W."/>
            <person name="Xu X."/>
            <person name="Wang S."/>
            <person name="Xu Z."/>
            <person name="Zou L."/>
            <person name="Zhu B."/>
            <person name="Chen G."/>
        </authorList>
    </citation>
    <scope>NUCLEOTIDE SEQUENCE [LARGE SCALE GENOMIC DNA]</scope>
    <source>
        <strain evidence="2 3">01</strain>
    </source>
</reference>
<evidence type="ECO:0000313" key="3">
    <source>
        <dbReference type="Proteomes" id="UP000319349"/>
    </source>
</evidence>
<keyword evidence="3" id="KW-1185">Reference proteome</keyword>
<dbReference type="EMBL" id="CP038228">
    <property type="protein sequence ID" value="QDI04846.1"/>
    <property type="molecule type" value="Genomic_DNA"/>
</dbReference>
<organism evidence="2 3">
    <name type="scientific">Xanthomonas cerealis pv. cerealis</name>
    <dbReference type="NCBI Taxonomy" id="152263"/>
    <lineage>
        <taxon>Bacteria</taxon>
        <taxon>Pseudomonadati</taxon>
        <taxon>Pseudomonadota</taxon>
        <taxon>Gammaproteobacteria</taxon>
        <taxon>Lysobacterales</taxon>
        <taxon>Lysobacteraceae</taxon>
        <taxon>Xanthomonas</taxon>
        <taxon>Xanthomonas translucens group</taxon>
        <taxon>Xanthomonas cerealis</taxon>
    </lineage>
</organism>
<evidence type="ECO:0000313" key="2">
    <source>
        <dbReference type="EMBL" id="QDI04846.1"/>
    </source>
</evidence>
<dbReference type="Proteomes" id="UP000319349">
    <property type="component" value="Chromosome"/>
</dbReference>
<dbReference type="RefSeq" id="WP_080763459.1">
    <property type="nucleotide sequence ID" value="NZ_CM003052.1"/>
</dbReference>
<dbReference type="InterPro" id="IPR006311">
    <property type="entry name" value="TAT_signal"/>
</dbReference>
<protein>
    <submittedName>
        <fullName evidence="2">Uncharacterized protein</fullName>
    </submittedName>
</protein>
<feature type="chain" id="PRO_5022079026" evidence="1">
    <location>
        <begin position="23"/>
        <end position="148"/>
    </location>
</feature>
<keyword evidence="1" id="KW-0732">Signal</keyword>
<feature type="signal peptide" evidence="1">
    <location>
        <begin position="1"/>
        <end position="22"/>
    </location>
</feature>
<sequence>MTTHTNDSRRHFLLGTAATAIAAIVPAAAAATAATDARATQAAAPLGRALPETQTFAVQVLGDLRQLSTDLQLIPGQLSEPLALKGNGTYRVKISPTDISTRFGPIYRLTLADAQGMPLEEMNIGSDTTATFTRYGVQVYALSIEQAM</sequence>
<proteinExistence type="predicted"/>
<evidence type="ECO:0000256" key="1">
    <source>
        <dbReference type="SAM" id="SignalP"/>
    </source>
</evidence>
<dbReference type="AlphaFoldDB" id="A0A514EFP4"/>
<dbReference type="PROSITE" id="PS51318">
    <property type="entry name" value="TAT"/>
    <property type="match status" value="1"/>
</dbReference>
<accession>A0A514EFP4</accession>